<dbReference type="SUPFAM" id="SSF52540">
    <property type="entry name" value="P-loop containing nucleoside triphosphate hydrolases"/>
    <property type="match status" value="1"/>
</dbReference>
<sequence>MHTRMVLLLTVKMQRALRRIGTRVRTLLLFGVIFMAILVFQVVTWKPESDLSAVSRRTGDSDGGAGRASHRPVHGAVPVRQASSPRADDEVVWGEGPRDTGKTFSAIRKSEQLESLPLQTSPLAKTGGKSNLTILPLMNTVFLLGMNVSYMGCYQDNVLPNRRALQDDFFADYRRMTIEKCLAHCRRKGLYYVGLEFGGECYCGKNIHAVPTHPRECNMTCPGRHTARVTCGGVARIAIYRMDQKALEKIHKERLKQRAIPIPTIADSYRGCFRMTTAPELISPSPPWQDDRLSPVRCVQRCTTKLFTLAIMGNFTTCQCANVTAGFRISNASGDENCNYPCAGNEEQRCGGPGHASIYRTNVEDARCSHQEFIVPDHSRPLVALASFPGSGNTWVRHLIEKATGIYTGSFYNDGDLYLKGFKGERENWRRGNTIVVKTHVFDKEHIQTFDGAILLLRNPYRAIQAEHNRRLAGHTGLAGAKSYWTQEWVGFVKGGSQTWANTALEWIKHCKRLFVVHYEDLRKDLIGQIKRILQFLEVPVSEERLLCVETDKDGKFKRRRHLDFDPYKAEMHEAIDIYIRSVGMALQLNNLTKIPQEYFPDEHV</sequence>
<dbReference type="AlphaFoldDB" id="A0A9J7LZU9"/>
<dbReference type="PROSITE" id="PS51212">
    <property type="entry name" value="WSC"/>
    <property type="match status" value="2"/>
</dbReference>
<dbReference type="OrthoDB" id="5985073at2759"/>
<dbReference type="KEGG" id="bfo:118426252"/>
<evidence type="ECO:0000313" key="5">
    <source>
        <dbReference type="Proteomes" id="UP000001554"/>
    </source>
</evidence>
<accession>A0A9J7LZU9</accession>
<reference evidence="5" key="1">
    <citation type="journal article" date="2020" name="Nat. Ecol. Evol.">
        <title>Deeply conserved synteny resolves early events in vertebrate evolution.</title>
        <authorList>
            <person name="Simakov O."/>
            <person name="Marletaz F."/>
            <person name="Yue J.X."/>
            <person name="O'Connell B."/>
            <person name="Jenkins J."/>
            <person name="Brandt A."/>
            <person name="Calef R."/>
            <person name="Tung C.H."/>
            <person name="Huang T.K."/>
            <person name="Schmutz J."/>
            <person name="Satoh N."/>
            <person name="Yu J.K."/>
            <person name="Putnam N.H."/>
            <person name="Green R.E."/>
            <person name="Rokhsar D.S."/>
        </authorList>
    </citation>
    <scope>NUCLEOTIDE SEQUENCE [LARGE SCALE GENOMIC DNA]</scope>
    <source>
        <strain evidence="5">S238N-H82</strain>
    </source>
</reference>
<dbReference type="InterPro" id="IPR051589">
    <property type="entry name" value="Sialate-O-sulfotransferase"/>
</dbReference>
<dbReference type="SMART" id="SM00321">
    <property type="entry name" value="WSC"/>
    <property type="match status" value="2"/>
</dbReference>
<dbReference type="OMA" id="LEFHSEC"/>
<dbReference type="InterPro" id="IPR027417">
    <property type="entry name" value="P-loop_NTPase"/>
</dbReference>
<dbReference type="RefSeq" id="XP_035691418.1">
    <property type="nucleotide sequence ID" value="XM_035835525.1"/>
</dbReference>
<reference evidence="6" key="2">
    <citation type="submission" date="2025-08" db="UniProtKB">
        <authorList>
            <consortium name="RefSeq"/>
        </authorList>
    </citation>
    <scope>IDENTIFICATION</scope>
    <source>
        <strain evidence="6">S238N-H82</strain>
        <tissue evidence="6">Testes</tissue>
    </source>
</reference>
<gene>
    <name evidence="6" type="primary">LOC118426252</name>
</gene>
<protein>
    <submittedName>
        <fullName evidence="6">WSC domain-containing protein 2-like isoform X1</fullName>
    </submittedName>
</protein>
<evidence type="ECO:0000259" key="4">
    <source>
        <dbReference type="PROSITE" id="PS51212"/>
    </source>
</evidence>
<organism evidence="5 6">
    <name type="scientific">Branchiostoma floridae</name>
    <name type="common">Florida lancelet</name>
    <name type="synonym">Amphioxus</name>
    <dbReference type="NCBI Taxonomy" id="7739"/>
    <lineage>
        <taxon>Eukaryota</taxon>
        <taxon>Metazoa</taxon>
        <taxon>Chordata</taxon>
        <taxon>Cephalochordata</taxon>
        <taxon>Leptocardii</taxon>
        <taxon>Amphioxiformes</taxon>
        <taxon>Branchiostomatidae</taxon>
        <taxon>Branchiostoma</taxon>
    </lineage>
</organism>
<keyword evidence="5" id="KW-1185">Reference proteome</keyword>
<dbReference type="InterPro" id="IPR000863">
    <property type="entry name" value="Sulfotransferase_dom"/>
</dbReference>
<name>A0A9J7LZU9_BRAFL</name>
<feature type="domain" description="WSC" evidence="4">
    <location>
        <begin position="147"/>
        <end position="243"/>
    </location>
</feature>
<feature type="domain" description="WSC" evidence="4">
    <location>
        <begin position="266"/>
        <end position="362"/>
    </location>
</feature>
<dbReference type="Pfam" id="PF00685">
    <property type="entry name" value="Sulfotransfer_1"/>
    <property type="match status" value="1"/>
</dbReference>
<feature type="region of interest" description="Disordered" evidence="3">
    <location>
        <begin position="53"/>
        <end position="94"/>
    </location>
</feature>
<dbReference type="PANTHER" id="PTHR45964">
    <property type="entry name" value="WSCD FAMILY MEMBER CG9164"/>
    <property type="match status" value="1"/>
</dbReference>
<evidence type="ECO:0000256" key="1">
    <source>
        <dbReference type="ARBA" id="ARBA00010236"/>
    </source>
</evidence>
<dbReference type="Pfam" id="PF01822">
    <property type="entry name" value="WSC"/>
    <property type="match status" value="2"/>
</dbReference>
<proteinExistence type="inferred from homology"/>
<dbReference type="Proteomes" id="UP000001554">
    <property type="component" value="Chromosome 11"/>
</dbReference>
<evidence type="ECO:0000313" key="6">
    <source>
        <dbReference type="RefSeq" id="XP_035691418.1"/>
    </source>
</evidence>
<dbReference type="GO" id="GO:0008146">
    <property type="term" value="F:sulfotransferase activity"/>
    <property type="evidence" value="ECO:0007669"/>
    <property type="project" value="InterPro"/>
</dbReference>
<evidence type="ECO:0000256" key="3">
    <source>
        <dbReference type="SAM" id="MobiDB-lite"/>
    </source>
</evidence>
<dbReference type="GeneID" id="118426252"/>
<keyword evidence="2" id="KW-0677">Repeat</keyword>
<dbReference type="Gene3D" id="3.40.50.300">
    <property type="entry name" value="P-loop containing nucleotide triphosphate hydrolases"/>
    <property type="match status" value="1"/>
</dbReference>
<evidence type="ECO:0000256" key="2">
    <source>
        <dbReference type="ARBA" id="ARBA00022737"/>
    </source>
</evidence>
<comment type="similarity">
    <text evidence="1">Belongs to the WSCD family.</text>
</comment>
<dbReference type="PANTHER" id="PTHR45964:SF9">
    <property type="entry name" value="SULFOTRANSFERASE"/>
    <property type="match status" value="1"/>
</dbReference>
<dbReference type="InterPro" id="IPR002889">
    <property type="entry name" value="WSC_carb-bd"/>
</dbReference>